<keyword evidence="7 9" id="KW-0503">Monooxygenase</keyword>
<name>L8WNH5_THACA</name>
<dbReference type="PRINTS" id="PR00463">
    <property type="entry name" value="EP450I"/>
</dbReference>
<keyword evidence="10" id="KW-1185">Reference proteome</keyword>
<dbReference type="GO" id="GO:0004497">
    <property type="term" value="F:monooxygenase activity"/>
    <property type="evidence" value="ECO:0007669"/>
    <property type="project" value="UniProtKB-KW"/>
</dbReference>
<dbReference type="EMBL" id="AFRT01002204">
    <property type="protein sequence ID" value="ELU38293.1"/>
    <property type="molecule type" value="Genomic_DNA"/>
</dbReference>
<dbReference type="Proteomes" id="UP000011668">
    <property type="component" value="Unassembled WGS sequence"/>
</dbReference>
<dbReference type="GO" id="GO:0016705">
    <property type="term" value="F:oxidoreductase activity, acting on paired donors, with incorporation or reduction of molecular oxygen"/>
    <property type="evidence" value="ECO:0007669"/>
    <property type="project" value="InterPro"/>
</dbReference>
<reference evidence="9 10" key="1">
    <citation type="journal article" date="2013" name="Nat. Commun.">
        <title>The evolution and pathogenic mechanisms of the rice sheath blight pathogen.</title>
        <authorList>
            <person name="Zheng A."/>
            <person name="Lin R."/>
            <person name="Xu L."/>
            <person name="Qin P."/>
            <person name="Tang C."/>
            <person name="Ai P."/>
            <person name="Zhang D."/>
            <person name="Liu Y."/>
            <person name="Sun Z."/>
            <person name="Feng H."/>
            <person name="Wang Y."/>
            <person name="Chen Y."/>
            <person name="Liang X."/>
            <person name="Fu R."/>
            <person name="Li Q."/>
            <person name="Zhang J."/>
            <person name="Yu X."/>
            <person name="Xie Z."/>
            <person name="Ding L."/>
            <person name="Guan P."/>
            <person name="Tang J."/>
            <person name="Liang Y."/>
            <person name="Wang S."/>
            <person name="Deng Q."/>
            <person name="Li S."/>
            <person name="Zhu J."/>
            <person name="Wang L."/>
            <person name="Liu H."/>
            <person name="Li P."/>
        </authorList>
    </citation>
    <scope>NUCLEOTIDE SEQUENCE [LARGE SCALE GENOMIC DNA]</scope>
    <source>
        <strain evidence="10">AG-1 IA</strain>
    </source>
</reference>
<dbReference type="InterPro" id="IPR001128">
    <property type="entry name" value="Cyt_P450"/>
</dbReference>
<keyword evidence="5" id="KW-0560">Oxidoreductase</keyword>
<evidence type="ECO:0000256" key="4">
    <source>
        <dbReference type="ARBA" id="ARBA00022723"/>
    </source>
</evidence>
<accession>L8WNH5</accession>
<proteinExistence type="inferred from homology"/>
<keyword evidence="8" id="KW-0472">Membrane</keyword>
<protein>
    <submittedName>
        <fullName evidence="9">Cytochrome P450 monooxygenase pc-1</fullName>
    </submittedName>
</protein>
<evidence type="ECO:0000256" key="2">
    <source>
        <dbReference type="ARBA" id="ARBA00010617"/>
    </source>
</evidence>
<organism evidence="9 10">
    <name type="scientific">Thanatephorus cucumeris (strain AG1-IA)</name>
    <name type="common">Rice sheath blight fungus</name>
    <name type="synonym">Rhizoctonia solani</name>
    <dbReference type="NCBI Taxonomy" id="983506"/>
    <lineage>
        <taxon>Eukaryota</taxon>
        <taxon>Fungi</taxon>
        <taxon>Dikarya</taxon>
        <taxon>Basidiomycota</taxon>
        <taxon>Agaricomycotina</taxon>
        <taxon>Agaricomycetes</taxon>
        <taxon>Cantharellales</taxon>
        <taxon>Ceratobasidiaceae</taxon>
        <taxon>Rhizoctonia</taxon>
        <taxon>Rhizoctonia solani AG-1</taxon>
    </lineage>
</organism>
<keyword evidence="6" id="KW-0408">Iron</keyword>
<dbReference type="HOGENOM" id="CLU_001570_27_0_1"/>
<comment type="similarity">
    <text evidence="2">Belongs to the cytochrome P450 family.</text>
</comment>
<keyword evidence="8" id="KW-1133">Transmembrane helix</keyword>
<dbReference type="SUPFAM" id="SSF48264">
    <property type="entry name" value="Cytochrome P450"/>
    <property type="match status" value="1"/>
</dbReference>
<comment type="cofactor">
    <cofactor evidence="1">
        <name>heme</name>
        <dbReference type="ChEBI" id="CHEBI:30413"/>
    </cofactor>
</comment>
<evidence type="ECO:0000256" key="7">
    <source>
        <dbReference type="ARBA" id="ARBA00023033"/>
    </source>
</evidence>
<keyword evidence="8" id="KW-0812">Transmembrane</keyword>
<dbReference type="Gene3D" id="1.10.630.10">
    <property type="entry name" value="Cytochrome P450"/>
    <property type="match status" value="1"/>
</dbReference>
<dbReference type="InterPro" id="IPR002401">
    <property type="entry name" value="Cyt_P450_E_grp-I"/>
</dbReference>
<dbReference type="PANTHER" id="PTHR24287">
    <property type="entry name" value="P450, PUTATIVE (EUROFUNG)-RELATED"/>
    <property type="match status" value="1"/>
</dbReference>
<dbReference type="InterPro" id="IPR047146">
    <property type="entry name" value="Cyt_P450_E_CYP52_fungi"/>
</dbReference>
<evidence type="ECO:0000313" key="10">
    <source>
        <dbReference type="Proteomes" id="UP000011668"/>
    </source>
</evidence>
<evidence type="ECO:0000256" key="3">
    <source>
        <dbReference type="ARBA" id="ARBA00022617"/>
    </source>
</evidence>
<evidence type="ECO:0000256" key="6">
    <source>
        <dbReference type="ARBA" id="ARBA00023004"/>
    </source>
</evidence>
<evidence type="ECO:0000256" key="1">
    <source>
        <dbReference type="ARBA" id="ARBA00001971"/>
    </source>
</evidence>
<dbReference type="PRINTS" id="PR00385">
    <property type="entry name" value="P450"/>
</dbReference>
<dbReference type="Pfam" id="PF00067">
    <property type="entry name" value="p450"/>
    <property type="match status" value="1"/>
</dbReference>
<dbReference type="InterPro" id="IPR036396">
    <property type="entry name" value="Cyt_P450_sf"/>
</dbReference>
<gene>
    <name evidence="9" type="ORF">AG1IA_07676</name>
</gene>
<dbReference type="PANTHER" id="PTHR24287:SF1">
    <property type="entry name" value="P450, PUTATIVE (EUROFUNG)-RELATED"/>
    <property type="match status" value="1"/>
</dbReference>
<dbReference type="STRING" id="983506.L8WNH5"/>
<feature type="transmembrane region" description="Helical" evidence="8">
    <location>
        <begin position="22"/>
        <end position="46"/>
    </location>
</feature>
<keyword evidence="4" id="KW-0479">Metal-binding</keyword>
<evidence type="ECO:0000256" key="8">
    <source>
        <dbReference type="SAM" id="Phobius"/>
    </source>
</evidence>
<evidence type="ECO:0000256" key="5">
    <source>
        <dbReference type="ARBA" id="ARBA00023002"/>
    </source>
</evidence>
<keyword evidence="3" id="KW-0349">Heme</keyword>
<evidence type="ECO:0000313" key="9">
    <source>
        <dbReference type="EMBL" id="ELU38293.1"/>
    </source>
</evidence>
<comment type="caution">
    <text evidence="9">The sequence shown here is derived from an EMBL/GenBank/DDBJ whole genome shotgun (WGS) entry which is preliminary data.</text>
</comment>
<dbReference type="AlphaFoldDB" id="L8WNH5"/>
<dbReference type="GO" id="GO:0020037">
    <property type="term" value="F:heme binding"/>
    <property type="evidence" value="ECO:0007669"/>
    <property type="project" value="InterPro"/>
</dbReference>
<dbReference type="OrthoDB" id="1470350at2759"/>
<dbReference type="OMA" id="TTIAFRI"/>
<dbReference type="GO" id="GO:0005506">
    <property type="term" value="F:iron ion binding"/>
    <property type="evidence" value="ECO:0007669"/>
    <property type="project" value="InterPro"/>
</dbReference>
<sequence length="649" mass="73713">MLAPHLLAQAVSRNSAPKALEAFLGLPFVVQVATFWFAFVALRSFIQDYQRRADRRRLGPDVIEVPRVKLSWPWNLEFIPFAIRSRESGGSTNIAGRRGVDSPTNMGIHSTSDFWEGIRCGKWQRLVVNDNNVRIGPLFQQKMDSVLGKGVFNADGDMWKFHRGISRPYFSRDRISHFDNFARHSDIAISKILSRLNESARPGLPVAVDFQDVVARFTLDSGTEFLFGQDVRSLAARLPYPQEKPQDDSASFAVAFGRAQDLLADRFSWAHLWPWLELFWNRTEQEMEVIDAYVTPILKRKLEEKNDLGLHAKSKTVMDGNQLEEAGDTLKVDISVIKDELINILVAARDTTAATLTFAVYMLAERPQIMAKLREEILSRLGTSNYPTPEDFKEMKYLRAVLNETLRFLGRLFPAVPMNERTAVKSTVLHSGGKKYYVPAGANMPYSVIHMHRRKDLWGPDAEDFDPERWLDERLKKYVTPNPFIFLPFNAGPRIVSATEASYFLSRLLQRVESIELVPEAFPDGALPPPEWKNGEGRGVYEKVWPKSHLTIYCNKSPKLQNKVFDCIAGAGASLAPSRLEHIIQFQAPNPQIASQPFLHPFLQPQAHVRLYPIPQTPSMPTVLFPATNLPSPEQKFVPHPAPMHYREL</sequence>